<feature type="transmembrane region" description="Helical" evidence="4">
    <location>
        <begin position="99"/>
        <end position="120"/>
    </location>
</feature>
<evidence type="ECO:0000256" key="1">
    <source>
        <dbReference type="ARBA" id="ARBA00022692"/>
    </source>
</evidence>
<feature type="transmembrane region" description="Helical" evidence="4">
    <location>
        <begin position="126"/>
        <end position="145"/>
    </location>
</feature>
<keyword evidence="3 4" id="KW-0472">Membrane</keyword>
<evidence type="ECO:0000256" key="4">
    <source>
        <dbReference type="RuleBase" id="RU367022"/>
    </source>
</evidence>
<dbReference type="PANTHER" id="PTHR12483">
    <property type="entry name" value="SOLUTE CARRIER FAMILY 31 COPPER TRANSPORTERS"/>
    <property type="match status" value="1"/>
</dbReference>
<dbReference type="Proteomes" id="UP001152320">
    <property type="component" value="Chromosome 4"/>
</dbReference>
<dbReference type="InterPro" id="IPR007274">
    <property type="entry name" value="Cop_transporter"/>
</dbReference>
<dbReference type="GO" id="GO:0016020">
    <property type="term" value="C:membrane"/>
    <property type="evidence" value="ECO:0007669"/>
    <property type="project" value="UniProtKB-SubCell"/>
</dbReference>
<reference evidence="5" key="1">
    <citation type="submission" date="2021-10" db="EMBL/GenBank/DDBJ databases">
        <title>Tropical sea cucumber genome reveals ecological adaptation and Cuvierian tubules defense mechanism.</title>
        <authorList>
            <person name="Chen T."/>
        </authorList>
    </citation>
    <scope>NUCLEOTIDE SEQUENCE</scope>
    <source>
        <strain evidence="5">Nanhai2018</strain>
        <tissue evidence="5">Muscle</tissue>
    </source>
</reference>
<keyword evidence="1 4" id="KW-0812">Transmembrane</keyword>
<name>A0A9Q1CEB2_HOLLE</name>
<comment type="caution">
    <text evidence="5">The sequence shown here is derived from an EMBL/GenBank/DDBJ whole genome shotgun (WGS) entry which is preliminary data.</text>
</comment>
<keyword evidence="4" id="KW-0813">Transport</keyword>
<dbReference type="PANTHER" id="PTHR12483:SF115">
    <property type="entry name" value="COPPER TRANSPORT PROTEIN"/>
    <property type="match status" value="1"/>
</dbReference>
<evidence type="ECO:0000313" key="6">
    <source>
        <dbReference type="Proteomes" id="UP001152320"/>
    </source>
</evidence>
<comment type="subcellular location">
    <subcellularLocation>
        <location evidence="4">Membrane</location>
        <topology evidence="4">Multi-pass membrane protein</topology>
    </subcellularLocation>
</comment>
<evidence type="ECO:0000256" key="2">
    <source>
        <dbReference type="ARBA" id="ARBA00022989"/>
    </source>
</evidence>
<protein>
    <recommendedName>
        <fullName evidence="4">Copper transport protein</fullName>
    </recommendedName>
</protein>
<comment type="similarity">
    <text evidence="4">Belongs to the copper transporter (Ctr) (TC 1.A.56) family. SLC31A subfamily.</text>
</comment>
<dbReference type="Pfam" id="PF04145">
    <property type="entry name" value="Ctr"/>
    <property type="match status" value="1"/>
</dbReference>
<dbReference type="OrthoDB" id="73901at2759"/>
<keyword evidence="6" id="KW-1185">Reference proteome</keyword>
<sequence length="178" mass="20012">MMNNYFTSLPPHQLFFQSWGSNTPKETVLLLFGLAVLSLLLETLKHLTGTVKLKVLKCIANNSSDTYTCQDDLETTTPANQRTPTSSGVQLELSLSQSFLLNLLLTGIYVVRILIAYLLMLAVMTYNYWILLVVVFSAAVGYYLLPFGAQHTSHIQNEASTKSTEKERKTYRHLESTV</sequence>
<proteinExistence type="inferred from homology"/>
<feature type="transmembrane region" description="Helical" evidence="4">
    <location>
        <begin position="27"/>
        <end position="44"/>
    </location>
</feature>
<gene>
    <name evidence="5" type="ORF">HOLleu_10112</name>
</gene>
<dbReference type="AlphaFoldDB" id="A0A9Q1CEB2"/>
<dbReference type="GO" id="GO:0005375">
    <property type="term" value="F:copper ion transmembrane transporter activity"/>
    <property type="evidence" value="ECO:0007669"/>
    <property type="project" value="UniProtKB-UniRule"/>
</dbReference>
<keyword evidence="2 4" id="KW-1133">Transmembrane helix</keyword>
<organism evidence="5 6">
    <name type="scientific">Holothuria leucospilota</name>
    <name type="common">Black long sea cucumber</name>
    <name type="synonym">Mertensiothuria leucospilota</name>
    <dbReference type="NCBI Taxonomy" id="206669"/>
    <lineage>
        <taxon>Eukaryota</taxon>
        <taxon>Metazoa</taxon>
        <taxon>Echinodermata</taxon>
        <taxon>Eleutherozoa</taxon>
        <taxon>Echinozoa</taxon>
        <taxon>Holothuroidea</taxon>
        <taxon>Aspidochirotacea</taxon>
        <taxon>Aspidochirotida</taxon>
        <taxon>Holothuriidae</taxon>
        <taxon>Holothuria</taxon>
    </lineage>
</organism>
<keyword evidence="4" id="KW-0186">Copper</keyword>
<evidence type="ECO:0000313" key="5">
    <source>
        <dbReference type="EMBL" id="KAJ8043148.1"/>
    </source>
</evidence>
<evidence type="ECO:0000256" key="3">
    <source>
        <dbReference type="ARBA" id="ARBA00023136"/>
    </source>
</evidence>
<keyword evidence="4" id="KW-0187">Copper transport</keyword>
<dbReference type="EMBL" id="JAIZAY010000004">
    <property type="protein sequence ID" value="KAJ8043148.1"/>
    <property type="molecule type" value="Genomic_DNA"/>
</dbReference>
<keyword evidence="4" id="KW-0406">Ion transport</keyword>
<accession>A0A9Q1CEB2</accession>